<dbReference type="InterPro" id="IPR036249">
    <property type="entry name" value="Thioredoxin-like_sf"/>
</dbReference>
<dbReference type="RefSeq" id="WP_253447877.1">
    <property type="nucleotide sequence ID" value="NZ_JALJYF010000002.1"/>
</dbReference>
<name>A0ABT1GB99_9GAMM</name>
<evidence type="ECO:0000313" key="1">
    <source>
        <dbReference type="EMBL" id="MCP1727538.1"/>
    </source>
</evidence>
<gene>
    <name evidence="1" type="ORF">J2T60_001538</name>
</gene>
<sequence>MSGMFQRHAFFCTNQRQDGRACCQDHGAMELRKYAQKRLREAAVNGPGGVRANAAGCLDRCSEGPVLVVYPEGVWYTYLSQDDVDRIVDEHLIGGHIVEDLRI</sequence>
<dbReference type="Proteomes" id="UP001523550">
    <property type="component" value="Unassembled WGS sequence"/>
</dbReference>
<reference evidence="1 2" key="1">
    <citation type="submission" date="2022-03" db="EMBL/GenBank/DDBJ databases">
        <title>Genomic Encyclopedia of Type Strains, Phase III (KMG-III): the genomes of soil and plant-associated and newly described type strains.</title>
        <authorList>
            <person name="Whitman W."/>
        </authorList>
    </citation>
    <scope>NUCLEOTIDE SEQUENCE [LARGE SCALE GENOMIC DNA]</scope>
    <source>
        <strain evidence="1 2">BSker1</strain>
    </source>
</reference>
<dbReference type="EMBL" id="JALJYF010000002">
    <property type="protein sequence ID" value="MCP1727538.1"/>
    <property type="molecule type" value="Genomic_DNA"/>
</dbReference>
<protein>
    <submittedName>
        <fullName evidence="1">(2Fe-2S) ferredoxin</fullName>
    </submittedName>
</protein>
<proteinExistence type="predicted"/>
<dbReference type="CDD" id="cd02980">
    <property type="entry name" value="TRX_Fd_family"/>
    <property type="match status" value="1"/>
</dbReference>
<comment type="caution">
    <text evidence="1">The sequence shown here is derived from an EMBL/GenBank/DDBJ whole genome shotgun (WGS) entry which is preliminary data.</text>
</comment>
<keyword evidence="2" id="KW-1185">Reference proteome</keyword>
<dbReference type="SUPFAM" id="SSF52833">
    <property type="entry name" value="Thioredoxin-like"/>
    <property type="match status" value="1"/>
</dbReference>
<dbReference type="Gene3D" id="3.40.30.10">
    <property type="entry name" value="Glutaredoxin"/>
    <property type="match status" value="1"/>
</dbReference>
<evidence type="ECO:0000313" key="2">
    <source>
        <dbReference type="Proteomes" id="UP001523550"/>
    </source>
</evidence>
<organism evidence="1 2">
    <name type="scientific">Natronospira proteinivora</name>
    <dbReference type="NCBI Taxonomy" id="1807133"/>
    <lineage>
        <taxon>Bacteria</taxon>
        <taxon>Pseudomonadati</taxon>
        <taxon>Pseudomonadota</taxon>
        <taxon>Gammaproteobacteria</taxon>
        <taxon>Natronospirales</taxon>
        <taxon>Natronospiraceae</taxon>
        <taxon>Natronospira</taxon>
    </lineage>
</organism>
<accession>A0ABT1GB99</accession>